<feature type="compositionally biased region" description="Basic and acidic residues" evidence="2">
    <location>
        <begin position="132"/>
        <end position="143"/>
    </location>
</feature>
<evidence type="ECO:0000256" key="1">
    <source>
        <dbReference type="ARBA" id="ARBA00006832"/>
    </source>
</evidence>
<feature type="domain" description="Vps72/YL1 C-terminal" evidence="3">
    <location>
        <begin position="563"/>
        <end position="592"/>
    </location>
</feature>
<feature type="compositionally biased region" description="Polar residues" evidence="2">
    <location>
        <begin position="461"/>
        <end position="474"/>
    </location>
</feature>
<evidence type="ECO:0000256" key="2">
    <source>
        <dbReference type="SAM" id="MobiDB-lite"/>
    </source>
</evidence>
<proteinExistence type="inferred from homology"/>
<sequence>MSNDERSDSESERDDLSTTGLIATRAKRSTAGNLYATLRQNLDDEELQNELLAEDEEDVGDYEGSDQGDDDEAMDSSSDEGDGGPPKDGDQDDLDGEKELKRAERAEAKKIKRMQAARMRIPAWQRSNKRVKLADDAKTEDGASARPKKKADRAGWLPADFDGPTRQSSRASAVHNREMTNASLKESAARSEKQKTQSQKSQEREQLKRRVDLTKEERMAKAMRVEKETAREFGRWEREEAERQRIRDEQLAAKRKRGIEGPIHKFWSGSVLWAGDQIKIGRMHGHQQGIDETPDKLEGEHAHNTDDAMMVDITETPAPTETTPATAPVAGEGVIPHVNTITASASATDDFSAVVPTQIQAEPTPVESTDLKKENVAPLAADAHSSDLDKQQPQTLLDGVHAYASQQSGSESLPTKIEDSSSQSLAAPPQLYTPSFPILHGDAIHWSTGSFDETGPPPDPQHNSARNSNPSMPTVPSEPVIEEQAQRSLLILEQFSHLENPITTIRRSTAKAGKETFVGPTPLASTLAPIAYPEFTSEELRYLTAKMRKRGAEQLLPPAPTKTRCALTSWPAKFKDPKTGLPYADLQSYKLIQRILAGGCSWSSLLGAWVGPAYGDMGRPARGVPSGFSPSPVDKKAASATSIKHESAE</sequence>
<accession>A0A6J3M4R2</accession>
<feature type="compositionally biased region" description="Basic and acidic residues" evidence="2">
    <location>
        <begin position="97"/>
        <end position="109"/>
    </location>
</feature>
<dbReference type="AlphaFoldDB" id="A0A6J3M4R2"/>
<dbReference type="InterPro" id="IPR013272">
    <property type="entry name" value="Vps72/YL1_C"/>
</dbReference>
<feature type="region of interest" description="Disordered" evidence="2">
    <location>
        <begin position="625"/>
        <end position="649"/>
    </location>
</feature>
<feature type="region of interest" description="Disordered" evidence="2">
    <location>
        <begin position="404"/>
        <end position="429"/>
    </location>
</feature>
<gene>
    <name evidence="5" type="ORF">K489DRAFT_395082</name>
</gene>
<evidence type="ECO:0000313" key="5">
    <source>
        <dbReference type="RefSeq" id="XP_033459520.1"/>
    </source>
</evidence>
<dbReference type="PANTHER" id="PTHR13275:SF4">
    <property type="entry name" value="VACUOLAR PROTEIN SORTING-ASSOCIATED PROTEIN 72 HOMOLOG"/>
    <property type="match status" value="1"/>
</dbReference>
<feature type="compositionally biased region" description="Polar residues" evidence="2">
    <location>
        <begin position="404"/>
        <end position="413"/>
    </location>
</feature>
<dbReference type="Pfam" id="PF05764">
    <property type="entry name" value="YL1"/>
    <property type="match status" value="1"/>
</dbReference>
<dbReference type="PANTHER" id="PTHR13275">
    <property type="entry name" value="YL-1 PROTEIN TRANSCRIPTION FACTOR-LIKE 1"/>
    <property type="match status" value="1"/>
</dbReference>
<reference evidence="5" key="1">
    <citation type="submission" date="2020-01" db="EMBL/GenBank/DDBJ databases">
        <authorList>
            <consortium name="DOE Joint Genome Institute"/>
            <person name="Haridas S."/>
            <person name="Albert R."/>
            <person name="Binder M."/>
            <person name="Bloem J."/>
            <person name="Labutti K."/>
            <person name="Salamov A."/>
            <person name="Andreopoulos B."/>
            <person name="Baker S.E."/>
            <person name="Barry K."/>
            <person name="Bills G."/>
            <person name="Bluhm B.H."/>
            <person name="Cannon C."/>
            <person name="Castanera R."/>
            <person name="Culley D.E."/>
            <person name="Daum C."/>
            <person name="Ezra D."/>
            <person name="Gonzalez J.B."/>
            <person name="Henrissat B."/>
            <person name="Kuo A."/>
            <person name="Liang C."/>
            <person name="Lipzen A."/>
            <person name="Lutzoni F."/>
            <person name="Magnuson J."/>
            <person name="Mondo S."/>
            <person name="Nolan M."/>
            <person name="Ohm R."/>
            <person name="Pangilinan J."/>
            <person name="Park H.-J."/>
            <person name="Ramirez L."/>
            <person name="Alfaro M."/>
            <person name="Sun H."/>
            <person name="Tritt A."/>
            <person name="Yoshinaga Y."/>
            <person name="Zwiers L.-H."/>
            <person name="Turgeon B.G."/>
            <person name="Goodwin S.B."/>
            <person name="Spatafora J.W."/>
            <person name="Crous P.W."/>
            <person name="Grigoriev I.V."/>
        </authorList>
    </citation>
    <scope>NUCLEOTIDE SEQUENCE</scope>
    <source>
        <strain evidence="5">CBS 342.82</strain>
    </source>
</reference>
<dbReference type="SMART" id="SM00993">
    <property type="entry name" value="YL1_C"/>
    <property type="match status" value="1"/>
</dbReference>
<evidence type="ECO:0000259" key="3">
    <source>
        <dbReference type="SMART" id="SM00993"/>
    </source>
</evidence>
<feature type="compositionally biased region" description="Basic and acidic residues" evidence="2">
    <location>
        <begin position="633"/>
        <end position="649"/>
    </location>
</feature>
<dbReference type="InterPro" id="IPR046757">
    <property type="entry name" value="YL1_N"/>
</dbReference>
<dbReference type="GO" id="GO:0005634">
    <property type="term" value="C:nucleus"/>
    <property type="evidence" value="ECO:0007669"/>
    <property type="project" value="TreeGrafter"/>
</dbReference>
<keyword evidence="4" id="KW-1185">Reference proteome</keyword>
<dbReference type="RefSeq" id="XP_033459520.1">
    <property type="nucleotide sequence ID" value="XM_033606825.1"/>
</dbReference>
<dbReference type="GeneID" id="54364625"/>
<feature type="region of interest" description="Disordered" evidence="2">
    <location>
        <begin position="446"/>
        <end position="477"/>
    </location>
</feature>
<comment type="similarity">
    <text evidence="1">Belongs to the VPS72/YL1 family.</text>
</comment>
<feature type="compositionally biased region" description="Basic and acidic residues" evidence="2">
    <location>
        <begin position="1"/>
        <end position="16"/>
    </location>
</feature>
<dbReference type="Proteomes" id="UP000504637">
    <property type="component" value="Unplaced"/>
</dbReference>
<dbReference type="Pfam" id="PF08265">
    <property type="entry name" value="YL1_C"/>
    <property type="match status" value="1"/>
</dbReference>
<feature type="compositionally biased region" description="Basic and acidic residues" evidence="2">
    <location>
        <begin position="187"/>
        <end position="215"/>
    </location>
</feature>
<protein>
    <recommendedName>
        <fullName evidence="3">Vps72/YL1 C-terminal domain-containing protein</fullName>
    </recommendedName>
</protein>
<feature type="region of interest" description="Disordered" evidence="2">
    <location>
        <begin position="1"/>
        <end position="215"/>
    </location>
</feature>
<feature type="compositionally biased region" description="Acidic residues" evidence="2">
    <location>
        <begin position="43"/>
        <end position="82"/>
    </location>
</feature>
<reference evidence="5" key="2">
    <citation type="submission" date="2020-04" db="EMBL/GenBank/DDBJ databases">
        <authorList>
            <consortium name="NCBI Genome Project"/>
        </authorList>
    </citation>
    <scope>NUCLEOTIDE SEQUENCE</scope>
    <source>
        <strain evidence="5">CBS 342.82</strain>
    </source>
</reference>
<reference evidence="5" key="3">
    <citation type="submission" date="2025-08" db="UniProtKB">
        <authorList>
            <consortium name="RefSeq"/>
        </authorList>
    </citation>
    <scope>IDENTIFICATION</scope>
    <source>
        <strain evidence="5">CBS 342.82</strain>
    </source>
</reference>
<evidence type="ECO:0000313" key="4">
    <source>
        <dbReference type="Proteomes" id="UP000504637"/>
    </source>
</evidence>
<name>A0A6J3M4R2_9PEZI</name>
<organism evidence="5">
    <name type="scientific">Dissoconium aciculare CBS 342.82</name>
    <dbReference type="NCBI Taxonomy" id="1314786"/>
    <lineage>
        <taxon>Eukaryota</taxon>
        <taxon>Fungi</taxon>
        <taxon>Dikarya</taxon>
        <taxon>Ascomycota</taxon>
        <taxon>Pezizomycotina</taxon>
        <taxon>Dothideomycetes</taxon>
        <taxon>Dothideomycetidae</taxon>
        <taxon>Mycosphaerellales</taxon>
        <taxon>Dissoconiaceae</taxon>
        <taxon>Dissoconium</taxon>
    </lineage>
</organism>
<dbReference type="OrthoDB" id="3942062at2759"/>